<keyword evidence="1" id="KW-1133">Transmembrane helix</keyword>
<dbReference type="EMBL" id="BSFP01000030">
    <property type="protein sequence ID" value="GLL03126.1"/>
    <property type="molecule type" value="Genomic_DNA"/>
</dbReference>
<evidence type="ECO:0000313" key="3">
    <source>
        <dbReference type="Proteomes" id="UP001143480"/>
    </source>
</evidence>
<feature type="transmembrane region" description="Helical" evidence="1">
    <location>
        <begin position="21"/>
        <end position="41"/>
    </location>
</feature>
<gene>
    <name evidence="2" type="ORF">GCM10017581_048690</name>
</gene>
<protein>
    <recommendedName>
        <fullName evidence="4">DUF4012 domain-containing protein</fullName>
    </recommendedName>
</protein>
<evidence type="ECO:0000256" key="1">
    <source>
        <dbReference type="SAM" id="Phobius"/>
    </source>
</evidence>
<keyword evidence="3" id="KW-1185">Reference proteome</keyword>
<organism evidence="2 3">
    <name type="scientific">Dactylosporangium matsuzakiense</name>
    <dbReference type="NCBI Taxonomy" id="53360"/>
    <lineage>
        <taxon>Bacteria</taxon>
        <taxon>Bacillati</taxon>
        <taxon>Actinomycetota</taxon>
        <taxon>Actinomycetes</taxon>
        <taxon>Micromonosporales</taxon>
        <taxon>Micromonosporaceae</taxon>
        <taxon>Dactylosporangium</taxon>
    </lineage>
</organism>
<accession>A0A9W6KMS0</accession>
<sequence>MRFVPGRPRTTHRRPGSLRRRLIPALVLALVPVAATGWLGLRVRDVRDELTAVAALARRLPPQLQSGDIAAARHTADALRARTRAAADAVRDPAWHAAAVTSRSLAAVRETTLGLETLARDAVPPLLETLGAGLDPDALARAAPRLAAADRAVQGVVHRLERVTPDGLAPPVARPLADLKAKLRLLATATRAAAGLPGLLGADRPRTYLVLFQNPAEMRATGGMPGAYAILGADRGQIRLLGQGTATGGLGAFPAPVLPVDDGVRQLYGEDTASHAANINLAPDFPGAAAVAREMYRRRTGTTVDGVLATDPVALAYLLAATGPVAVPGGATLTADNAVQLLLSDVYQRMPDQSRQDAFFAGAARAVFEAVLAHPGPPERLLRALALAVHEKRMLAWSADPAEQRRIAGTPLEGALPADDAGAPTAGVFLDEGGASKLGYYLSPSAGIVKDDCTSGSGGYSVRLTLASSAPASGLPSGVLSWPAVVPDPYTLRTLVSVAAPTGWTVGEATVDGARVPIVDGAVRGRMVALLTADIPPGGQRTVTVRLAAPRAGAPAPALVTTPLARPWTINPVSAGKCPPPR</sequence>
<dbReference type="InterPro" id="IPR025101">
    <property type="entry name" value="DUF4012"/>
</dbReference>
<comment type="caution">
    <text evidence="2">The sequence shown here is derived from an EMBL/GenBank/DDBJ whole genome shotgun (WGS) entry which is preliminary data.</text>
</comment>
<evidence type="ECO:0000313" key="2">
    <source>
        <dbReference type="EMBL" id="GLL03126.1"/>
    </source>
</evidence>
<evidence type="ECO:0008006" key="4">
    <source>
        <dbReference type="Google" id="ProtNLM"/>
    </source>
</evidence>
<dbReference type="Pfam" id="PF13196">
    <property type="entry name" value="DUF4012"/>
    <property type="match status" value="1"/>
</dbReference>
<keyword evidence="1" id="KW-0472">Membrane</keyword>
<keyword evidence="1" id="KW-0812">Transmembrane</keyword>
<reference evidence="2" key="1">
    <citation type="journal article" date="2014" name="Int. J. Syst. Evol. Microbiol.">
        <title>Complete genome sequence of Corynebacterium casei LMG S-19264T (=DSM 44701T), isolated from a smear-ripened cheese.</title>
        <authorList>
            <consortium name="US DOE Joint Genome Institute (JGI-PGF)"/>
            <person name="Walter F."/>
            <person name="Albersmeier A."/>
            <person name="Kalinowski J."/>
            <person name="Ruckert C."/>
        </authorList>
    </citation>
    <scope>NUCLEOTIDE SEQUENCE</scope>
    <source>
        <strain evidence="2">VKM Ac-1321</strain>
    </source>
</reference>
<dbReference type="Proteomes" id="UP001143480">
    <property type="component" value="Unassembled WGS sequence"/>
</dbReference>
<reference evidence="2" key="2">
    <citation type="submission" date="2023-01" db="EMBL/GenBank/DDBJ databases">
        <authorList>
            <person name="Sun Q."/>
            <person name="Evtushenko L."/>
        </authorList>
    </citation>
    <scope>NUCLEOTIDE SEQUENCE</scope>
    <source>
        <strain evidence="2">VKM Ac-1321</strain>
    </source>
</reference>
<dbReference type="AlphaFoldDB" id="A0A9W6KMS0"/>
<proteinExistence type="predicted"/>
<name>A0A9W6KMS0_9ACTN</name>